<evidence type="ECO:0000256" key="4">
    <source>
        <dbReference type="ARBA" id="ARBA00022729"/>
    </source>
</evidence>
<gene>
    <name evidence="13" type="ORF">RJ640_001806</name>
</gene>
<reference evidence="13" key="1">
    <citation type="submission" date="2022-12" db="EMBL/GenBank/DDBJ databases">
        <title>Draft genome assemblies for two species of Escallonia (Escalloniales).</title>
        <authorList>
            <person name="Chanderbali A."/>
            <person name="Dervinis C."/>
            <person name="Anghel I."/>
            <person name="Soltis D."/>
            <person name="Soltis P."/>
            <person name="Zapata F."/>
        </authorList>
    </citation>
    <scope>NUCLEOTIDE SEQUENCE</scope>
    <source>
        <strain evidence="13">UCBG92.1500</strain>
        <tissue evidence="13">Leaf</tissue>
    </source>
</reference>
<dbReference type="InterPro" id="IPR043502">
    <property type="entry name" value="DNA/RNA_pol_sf"/>
</dbReference>
<evidence type="ECO:0000256" key="3">
    <source>
        <dbReference type="ARBA" id="ARBA00012756"/>
    </source>
</evidence>
<proteinExistence type="inferred from homology"/>
<dbReference type="GO" id="GO:0003676">
    <property type="term" value="F:nucleic acid binding"/>
    <property type="evidence" value="ECO:0007669"/>
    <property type="project" value="InterPro"/>
</dbReference>
<dbReference type="FunFam" id="3.20.20.80:FF:000006">
    <property type="entry name" value="Beta-galactosidase"/>
    <property type="match status" value="1"/>
</dbReference>
<protein>
    <recommendedName>
        <fullName evidence="3 7">Beta-galactosidase</fullName>
        <ecNumber evidence="3 7">3.2.1.23</ecNumber>
    </recommendedName>
</protein>
<dbReference type="Pfam" id="PF25597">
    <property type="entry name" value="SH3_retrovirus"/>
    <property type="match status" value="1"/>
</dbReference>
<evidence type="ECO:0000256" key="2">
    <source>
        <dbReference type="ARBA" id="ARBA00009809"/>
    </source>
</evidence>
<dbReference type="InterPro" id="IPR048913">
    <property type="entry name" value="BetaGal_gal-bd"/>
</dbReference>
<feature type="compositionally biased region" description="Low complexity" evidence="9">
    <location>
        <begin position="807"/>
        <end position="817"/>
    </location>
</feature>
<dbReference type="PROSITE" id="PS01182">
    <property type="entry name" value="GLYCOSYL_HYDROL_F35"/>
    <property type="match status" value="1"/>
</dbReference>
<dbReference type="Gene3D" id="2.60.120.740">
    <property type="match status" value="1"/>
</dbReference>
<feature type="domain" description="SUEL-type lectin" evidence="11">
    <location>
        <begin position="1677"/>
        <end position="1761"/>
    </location>
</feature>
<dbReference type="GO" id="GO:0004565">
    <property type="term" value="F:beta-galactosidase activity"/>
    <property type="evidence" value="ECO:0007669"/>
    <property type="project" value="UniProtKB-EC"/>
</dbReference>
<comment type="similarity">
    <text evidence="2 8">Belongs to the glycosyl hydrolase 35 family.</text>
</comment>
<dbReference type="InterPro" id="IPR041392">
    <property type="entry name" value="GHD"/>
</dbReference>
<keyword evidence="10" id="KW-1133">Transmembrane helix</keyword>
<dbReference type="CDD" id="cd09272">
    <property type="entry name" value="RNase_HI_RT_Ty1"/>
    <property type="match status" value="1"/>
</dbReference>
<evidence type="ECO:0000259" key="12">
    <source>
        <dbReference type="PROSITE" id="PS50994"/>
    </source>
</evidence>
<feature type="compositionally biased region" description="Polar residues" evidence="9">
    <location>
        <begin position="818"/>
        <end position="828"/>
    </location>
</feature>
<dbReference type="PANTHER" id="PTHR23421">
    <property type="entry name" value="BETA-GALACTOSIDASE RELATED"/>
    <property type="match status" value="1"/>
</dbReference>
<keyword evidence="10" id="KW-0472">Membrane</keyword>
<dbReference type="InterPro" id="IPR008979">
    <property type="entry name" value="Galactose-bd-like_sf"/>
</dbReference>
<dbReference type="InterPro" id="IPR013103">
    <property type="entry name" value="RVT_2"/>
</dbReference>
<evidence type="ECO:0000256" key="8">
    <source>
        <dbReference type="RuleBase" id="RU003679"/>
    </source>
</evidence>
<dbReference type="Pfam" id="PF07727">
    <property type="entry name" value="RVT_2"/>
    <property type="match status" value="1"/>
</dbReference>
<dbReference type="InterPro" id="IPR019801">
    <property type="entry name" value="Glyco_hydro_35_CS"/>
</dbReference>
<dbReference type="Pfam" id="PF02140">
    <property type="entry name" value="SUEL_Lectin"/>
    <property type="match status" value="1"/>
</dbReference>
<dbReference type="Pfam" id="PF17834">
    <property type="entry name" value="GHD"/>
    <property type="match status" value="1"/>
</dbReference>
<evidence type="ECO:0000256" key="6">
    <source>
        <dbReference type="ARBA" id="ARBA00023295"/>
    </source>
</evidence>
<evidence type="ECO:0000256" key="1">
    <source>
        <dbReference type="ARBA" id="ARBA00001412"/>
    </source>
</evidence>
<accession>A0AA88TZL1</accession>
<feature type="transmembrane region" description="Helical" evidence="10">
    <location>
        <begin position="7"/>
        <end position="32"/>
    </location>
</feature>
<dbReference type="GO" id="GO:0015074">
    <property type="term" value="P:DNA integration"/>
    <property type="evidence" value="ECO:0007669"/>
    <property type="project" value="InterPro"/>
</dbReference>
<feature type="domain" description="Integrase catalytic" evidence="12">
    <location>
        <begin position="521"/>
        <end position="696"/>
    </location>
</feature>
<dbReference type="InterPro" id="IPR001584">
    <property type="entry name" value="Integrase_cat-core"/>
</dbReference>
<dbReference type="PROSITE" id="PS50994">
    <property type="entry name" value="INTEGRASE"/>
    <property type="match status" value="1"/>
</dbReference>
<feature type="region of interest" description="Disordered" evidence="9">
    <location>
        <begin position="798"/>
        <end position="828"/>
    </location>
</feature>
<dbReference type="SUPFAM" id="SSF51445">
    <property type="entry name" value="(Trans)glycosidases"/>
    <property type="match status" value="2"/>
</dbReference>
<dbReference type="Pfam" id="PF01301">
    <property type="entry name" value="Glyco_hydro_35"/>
    <property type="match status" value="2"/>
</dbReference>
<dbReference type="InterPro" id="IPR017853">
    <property type="entry name" value="GH"/>
</dbReference>
<dbReference type="Pfam" id="PF21467">
    <property type="entry name" value="BetaGal_gal-bd"/>
    <property type="match status" value="1"/>
</dbReference>
<keyword evidence="6 7" id="KW-0326">Glycosidase</keyword>
<dbReference type="Gene3D" id="3.20.20.80">
    <property type="entry name" value="Glycosidases"/>
    <property type="match status" value="1"/>
</dbReference>
<dbReference type="InterPro" id="IPR012337">
    <property type="entry name" value="RNaseH-like_sf"/>
</dbReference>
<name>A0AA88TZL1_9ASTE</name>
<dbReference type="Gene3D" id="3.30.420.10">
    <property type="entry name" value="Ribonuclease H-like superfamily/Ribonuclease H"/>
    <property type="match status" value="1"/>
</dbReference>
<dbReference type="Proteomes" id="UP001187471">
    <property type="component" value="Unassembled WGS sequence"/>
</dbReference>
<comment type="catalytic activity">
    <reaction evidence="1 7">
        <text>Hydrolysis of terminal non-reducing beta-D-galactose residues in beta-D-galactosides.</text>
        <dbReference type="EC" id="3.2.1.23"/>
    </reaction>
</comment>
<organism evidence="13 14">
    <name type="scientific">Escallonia rubra</name>
    <dbReference type="NCBI Taxonomy" id="112253"/>
    <lineage>
        <taxon>Eukaryota</taxon>
        <taxon>Viridiplantae</taxon>
        <taxon>Streptophyta</taxon>
        <taxon>Embryophyta</taxon>
        <taxon>Tracheophyta</taxon>
        <taxon>Spermatophyta</taxon>
        <taxon>Magnoliopsida</taxon>
        <taxon>eudicotyledons</taxon>
        <taxon>Gunneridae</taxon>
        <taxon>Pentapetalae</taxon>
        <taxon>asterids</taxon>
        <taxon>campanulids</taxon>
        <taxon>Escalloniales</taxon>
        <taxon>Escalloniaceae</taxon>
        <taxon>Escallonia</taxon>
    </lineage>
</organism>
<keyword evidence="14" id="KW-1185">Reference proteome</keyword>
<dbReference type="Gene3D" id="2.60.120.260">
    <property type="entry name" value="Galactose-binding domain-like"/>
    <property type="match status" value="3"/>
</dbReference>
<evidence type="ECO:0000256" key="10">
    <source>
        <dbReference type="SAM" id="Phobius"/>
    </source>
</evidence>
<dbReference type="EC" id="3.2.1.23" evidence="3 7"/>
<dbReference type="InterPro" id="IPR031330">
    <property type="entry name" value="Gly_Hdrlase_35_cat"/>
</dbReference>
<evidence type="ECO:0000256" key="5">
    <source>
        <dbReference type="ARBA" id="ARBA00022801"/>
    </source>
</evidence>
<dbReference type="GO" id="GO:0005975">
    <property type="term" value="P:carbohydrate metabolic process"/>
    <property type="evidence" value="ECO:0007669"/>
    <property type="project" value="InterPro"/>
</dbReference>
<dbReference type="InterPro" id="IPR000922">
    <property type="entry name" value="Lectin_gal-bd_dom"/>
</dbReference>
<dbReference type="CDD" id="cd22842">
    <property type="entry name" value="Gal_Rha_Lectin_BGal"/>
    <property type="match status" value="1"/>
</dbReference>
<dbReference type="PROSITE" id="PS50228">
    <property type="entry name" value="SUEL_LECTIN"/>
    <property type="match status" value="1"/>
</dbReference>
<dbReference type="Pfam" id="PF00665">
    <property type="entry name" value="rve"/>
    <property type="match status" value="1"/>
</dbReference>
<dbReference type="InterPro" id="IPR057670">
    <property type="entry name" value="SH3_retrovirus"/>
</dbReference>
<evidence type="ECO:0000256" key="7">
    <source>
        <dbReference type="RuleBase" id="RU000675"/>
    </source>
</evidence>
<dbReference type="SUPFAM" id="SSF56672">
    <property type="entry name" value="DNA/RNA polymerases"/>
    <property type="match status" value="1"/>
</dbReference>
<dbReference type="InterPro" id="IPR001944">
    <property type="entry name" value="Glycoside_Hdrlase_35"/>
</dbReference>
<dbReference type="GO" id="GO:0030246">
    <property type="term" value="F:carbohydrate binding"/>
    <property type="evidence" value="ECO:0007669"/>
    <property type="project" value="InterPro"/>
</dbReference>
<comment type="caution">
    <text evidence="13">The sequence shown here is derived from an EMBL/GenBank/DDBJ whole genome shotgun (WGS) entry which is preliminary data.</text>
</comment>
<keyword evidence="5 7" id="KW-0378">Hydrolase</keyword>
<evidence type="ECO:0000256" key="9">
    <source>
        <dbReference type="SAM" id="MobiDB-lite"/>
    </source>
</evidence>
<dbReference type="SUPFAM" id="SSF53098">
    <property type="entry name" value="Ribonuclease H-like"/>
    <property type="match status" value="1"/>
</dbReference>
<dbReference type="EMBL" id="JAVXUO010003179">
    <property type="protein sequence ID" value="KAK2965834.1"/>
    <property type="molecule type" value="Genomic_DNA"/>
</dbReference>
<sequence length="1762" mass="197368">MRGNPPFVLILFVTLIFGGYYCELGCSVIVTYDHRALVIDGKRRILQSGSFHYPRTTPEMWPEIIRKSKEGGLDVIETYVFWNYHEPVKGEYYFEGRFDLVKFVRTVHEAGLYVHLRIGPYVCAEWNYGGFPLWLHFIPGVQFRTTNEIFKKEMNIFLVKVVNLMKEENLFASQGGPIILAQVENEYGNVEGSYGVGGELYIKWAAETAISPNTTVPWVMCEQSDTPDPIVKNLSRSVYASYAIKANCSNCISYSFCFPGCFLPAGNSCFELPLSLCIKMKDWSKTVRIYMRSIDKDDHLSSDPPTDDTKRLWLREDARLILQIRNSIDSEILGLINPCEFVKELMDYLEFLYSGKGNISRIYDVCRAFYRPEKETKTLTAFFMDFKKTYEELNMLLPFSKDIKVQQAQREQMAAMSFLGALPPEFDTAKSQILSGTDITSLQEDLMTKQTIGKGHVSDGLYILDAWVPRSVACSGVVSPFEAHCLLGRPYLPVLKKLCPQFHDISSVDCESCHFAKHHRSSLSPRVNKRVEFAFELVHSDVWGPYPILAKSGFRYFVTFVDDFSRMTWIYFMKNRSEVFAHFSAFCAEIKTQFNVHVHILRSDNAKEYMSGSFQNYMNQHGILHQSSCTDTPAQNGVAERKNRHLLETARALLFQMKVPKPFWADAISTACFLINRMPSTVLHGDVPYSVLFPTKPLFPVEPRIFGSTCFVRDVRPHLTKLDPKALKCVFLGYSRLQKGYRCYSPDLHKYLVSTDVVFSEHSQFFSSKFHSSSKGEDDDWLMYEIFPSVPIEPAISEDRTREDGLSVPVSVPVEPSNATDGANSGVEQSEDVNCLGEQAIIPSAPVKPPIVQVYSRRREHHDTCPAPIPSSSDPSSNDLDLPIGLRKGDDCTGITSLKKFLQTKFHTKDLGQLKYFLGIEVTRSKKGIFLSQRKYVLDLLVETGKAGAKPCNTPMNPSVHLTKDDGDRLDDPEKYRRLVGKLNYLIVTRPDIAYAVSTVSQFMSEPTVKHWAALEQILCYLKGAPGLGLLYSNHGHSYIECFSDADWAGSKLDRKSTTGYCVFVGGNLVSWKSKKQSVVSRSSAESEYRAMAQSTCEVMWICHLLEEISLKPPLPAKLWCDNQAARHIASNPVYHERTKHIEVDCHFIREKIQENLISTSYVKTGEQLGDILTNSVISLQYFGGTNFGRTAGGPLIATSYDYDAPIDEYGFTRRPKWGHLRDLHKSIKHCEDYLVNADPTQQSLGTNLEAHVYYKTSNDCAAFLANYDSSVDANVSFNGNSYFLPAWSVSILPDCKNVIFNTAKVVSQRTVGDVALARNTSVSELSLASSKWSWYKEEVGVWSNNSFVASSLLEQINTTKDISDFLWYTTSINVDENMKHGRESEGILLIESLGHAALVFVNKKLVGFGYGNHDIPDFLFSKKISLNYGSNTLDVLSMMIGLQNYGPWFDIAGAGIFSVILGDLKNGKKNLSSSEWTYQVGLKGEYLGLDKMSLANSSVWIQGSALPTNQSLIWYKATFLAPEGSGPLMLNLASMGKGQAWVNGQGIGRYWPAYISPSTGCVDTCDYRGTYEPFKCLKKCGQPAQTLIKIITPRAYANLLALLVHTTIDLRRTLSRYHIPRSWVHPGQNLLVLHEELGGDPSKVSVLTQTGKEVCAHVSEADPPQADSWKPYSDVKSQGPEVRLACEQGWHIASIHFASFGRPEGDCGSFSPGSCHANVLSIVQRACLGKQGCSIPLSMADLGDPCPGMLKSLAVEALCSA</sequence>
<evidence type="ECO:0000313" key="13">
    <source>
        <dbReference type="EMBL" id="KAK2965834.1"/>
    </source>
</evidence>
<evidence type="ECO:0000313" key="14">
    <source>
        <dbReference type="Proteomes" id="UP001187471"/>
    </source>
</evidence>
<dbReference type="SUPFAM" id="SSF49785">
    <property type="entry name" value="Galactose-binding domain-like"/>
    <property type="match status" value="2"/>
</dbReference>
<dbReference type="InterPro" id="IPR036397">
    <property type="entry name" value="RNaseH_sf"/>
</dbReference>
<dbReference type="FunFam" id="2.60.120.260:FF:000142">
    <property type="entry name" value="Beta-galactosidase"/>
    <property type="match status" value="1"/>
</dbReference>
<dbReference type="InterPro" id="IPR043159">
    <property type="entry name" value="Lectin_gal-bd_sf"/>
</dbReference>
<evidence type="ECO:0000259" key="11">
    <source>
        <dbReference type="PROSITE" id="PS50228"/>
    </source>
</evidence>
<keyword evidence="10" id="KW-0812">Transmembrane</keyword>
<dbReference type="PRINTS" id="PR00742">
    <property type="entry name" value="GLHYDRLASE35"/>
</dbReference>
<keyword evidence="4" id="KW-0732">Signal</keyword>